<dbReference type="PROSITE" id="PS51007">
    <property type="entry name" value="CYTC"/>
    <property type="match status" value="1"/>
</dbReference>
<keyword evidence="7" id="KW-1185">Reference proteome</keyword>
<proteinExistence type="predicted"/>
<evidence type="ECO:0000313" key="7">
    <source>
        <dbReference type="Proteomes" id="UP000642488"/>
    </source>
</evidence>
<evidence type="ECO:0000256" key="2">
    <source>
        <dbReference type="ARBA" id="ARBA00022723"/>
    </source>
</evidence>
<organism evidence="6 7">
    <name type="scientific">Palleronia pontilimi</name>
    <dbReference type="NCBI Taxonomy" id="1964209"/>
    <lineage>
        <taxon>Bacteria</taxon>
        <taxon>Pseudomonadati</taxon>
        <taxon>Pseudomonadota</taxon>
        <taxon>Alphaproteobacteria</taxon>
        <taxon>Rhodobacterales</taxon>
        <taxon>Roseobacteraceae</taxon>
        <taxon>Palleronia</taxon>
    </lineage>
</organism>
<dbReference type="GO" id="GO:0046872">
    <property type="term" value="F:metal ion binding"/>
    <property type="evidence" value="ECO:0007669"/>
    <property type="project" value="UniProtKB-KW"/>
</dbReference>
<dbReference type="SUPFAM" id="SSF46626">
    <property type="entry name" value="Cytochrome c"/>
    <property type="match status" value="1"/>
</dbReference>
<accession>A0A934MDB1</accession>
<dbReference type="EMBL" id="JAEKPD010000009">
    <property type="protein sequence ID" value="MBJ3763335.1"/>
    <property type="molecule type" value="Genomic_DNA"/>
</dbReference>
<dbReference type="Gene3D" id="1.10.760.10">
    <property type="entry name" value="Cytochrome c-like domain"/>
    <property type="match status" value="1"/>
</dbReference>
<protein>
    <submittedName>
        <fullName evidence="6">Cytochrome c</fullName>
    </submittedName>
</protein>
<keyword evidence="3 4" id="KW-0408">Iron</keyword>
<keyword evidence="1 4" id="KW-0349">Heme</keyword>
<dbReference type="InterPro" id="IPR036909">
    <property type="entry name" value="Cyt_c-like_dom_sf"/>
</dbReference>
<dbReference type="GO" id="GO:0020037">
    <property type="term" value="F:heme binding"/>
    <property type="evidence" value="ECO:0007669"/>
    <property type="project" value="InterPro"/>
</dbReference>
<reference evidence="6" key="1">
    <citation type="submission" date="2020-12" db="EMBL/GenBank/DDBJ databases">
        <title>Bacterial taxonomy.</title>
        <authorList>
            <person name="Pan X."/>
        </authorList>
    </citation>
    <scope>NUCLEOTIDE SEQUENCE</scope>
    <source>
        <strain evidence="6">KCTC 52957</strain>
    </source>
</reference>
<comment type="caution">
    <text evidence="6">The sequence shown here is derived from an EMBL/GenBank/DDBJ whole genome shotgun (WGS) entry which is preliminary data.</text>
</comment>
<keyword evidence="2 4" id="KW-0479">Metal-binding</keyword>
<name>A0A934MDB1_9RHOB</name>
<evidence type="ECO:0000259" key="5">
    <source>
        <dbReference type="PROSITE" id="PS51007"/>
    </source>
</evidence>
<dbReference type="Proteomes" id="UP000642488">
    <property type="component" value="Unassembled WGS sequence"/>
</dbReference>
<sequence>MIRYIALSLLVAACQTTPRDDIVSSGRVLYQENCASCHGISGRGDGPLASSLSRRPTDLTAFTDLGEPLSSAQIMEVAHGGNRAGRPGELMPAFDEILDGPLVLFDSGDGIATPTPLPLVQIAEYVRTLGAN</sequence>
<feature type="domain" description="Cytochrome c" evidence="5">
    <location>
        <begin position="21"/>
        <end position="130"/>
    </location>
</feature>
<evidence type="ECO:0000256" key="4">
    <source>
        <dbReference type="PROSITE-ProRule" id="PRU00433"/>
    </source>
</evidence>
<evidence type="ECO:0000256" key="3">
    <source>
        <dbReference type="ARBA" id="ARBA00023004"/>
    </source>
</evidence>
<dbReference type="RefSeq" id="WP_198916506.1">
    <property type="nucleotide sequence ID" value="NZ_JAEKPD010000009.1"/>
</dbReference>
<gene>
    <name evidence="6" type="ORF">ILP92_11320</name>
</gene>
<evidence type="ECO:0000313" key="6">
    <source>
        <dbReference type="EMBL" id="MBJ3763335.1"/>
    </source>
</evidence>
<evidence type="ECO:0000256" key="1">
    <source>
        <dbReference type="ARBA" id="ARBA00022617"/>
    </source>
</evidence>
<dbReference type="Pfam" id="PF13442">
    <property type="entry name" value="Cytochrome_CBB3"/>
    <property type="match status" value="1"/>
</dbReference>
<dbReference type="InterPro" id="IPR009056">
    <property type="entry name" value="Cyt_c-like_dom"/>
</dbReference>
<dbReference type="GO" id="GO:0009055">
    <property type="term" value="F:electron transfer activity"/>
    <property type="evidence" value="ECO:0007669"/>
    <property type="project" value="InterPro"/>
</dbReference>
<dbReference type="AlphaFoldDB" id="A0A934MDB1"/>